<dbReference type="GO" id="GO:0031201">
    <property type="term" value="C:SNARE complex"/>
    <property type="evidence" value="ECO:0007669"/>
    <property type="project" value="TreeGrafter"/>
</dbReference>
<dbReference type="SUPFAM" id="SSF64356">
    <property type="entry name" value="SNARE-like"/>
    <property type="match status" value="1"/>
</dbReference>
<evidence type="ECO:0000313" key="4">
    <source>
        <dbReference type="EMBL" id="CAB4034189.1"/>
    </source>
</evidence>
<dbReference type="InterPro" id="IPR051097">
    <property type="entry name" value="Synaptobrevin-like_transport"/>
</dbReference>
<dbReference type="GO" id="GO:0005484">
    <property type="term" value="F:SNAP receptor activity"/>
    <property type="evidence" value="ECO:0007669"/>
    <property type="project" value="TreeGrafter"/>
</dbReference>
<dbReference type="AlphaFoldDB" id="A0A6S7LLB2"/>
<gene>
    <name evidence="4" type="ORF">PACLA_8A041346</name>
</gene>
<comment type="caution">
    <text evidence="4">The sequence shown here is derived from an EMBL/GenBank/DDBJ whole genome shotgun (WGS) entry which is preliminary data.</text>
</comment>
<feature type="non-terminal residue" evidence="4">
    <location>
        <position position="1"/>
    </location>
</feature>
<dbReference type="GO" id="GO:0006887">
    <property type="term" value="P:exocytosis"/>
    <property type="evidence" value="ECO:0007669"/>
    <property type="project" value="TreeGrafter"/>
</dbReference>
<dbReference type="Pfam" id="PF13774">
    <property type="entry name" value="Longin"/>
    <property type="match status" value="1"/>
</dbReference>
<dbReference type="GO" id="GO:0012505">
    <property type="term" value="C:endomembrane system"/>
    <property type="evidence" value="ECO:0007669"/>
    <property type="project" value="UniProtKB-SubCell"/>
</dbReference>
<protein>
    <submittedName>
        <fullName evidence="4">Synaptobrevin domain-containing</fullName>
    </submittedName>
</protein>
<dbReference type="PANTHER" id="PTHR21136:SF168">
    <property type="entry name" value="VESICLE-ASSOCIATED MEMBRANE PROTEIN 9"/>
    <property type="match status" value="1"/>
</dbReference>
<evidence type="ECO:0000256" key="3">
    <source>
        <dbReference type="ARBA" id="ARBA00046280"/>
    </source>
</evidence>
<dbReference type="GO" id="GO:0006906">
    <property type="term" value="P:vesicle fusion"/>
    <property type="evidence" value="ECO:0007669"/>
    <property type="project" value="TreeGrafter"/>
</dbReference>
<name>A0A6S7LLB2_PARCT</name>
<dbReference type="Proteomes" id="UP001152795">
    <property type="component" value="Unassembled WGS sequence"/>
</dbReference>
<organism evidence="4 5">
    <name type="scientific">Paramuricea clavata</name>
    <name type="common">Red gorgonian</name>
    <name type="synonym">Violescent sea-whip</name>
    <dbReference type="NCBI Taxonomy" id="317549"/>
    <lineage>
        <taxon>Eukaryota</taxon>
        <taxon>Metazoa</taxon>
        <taxon>Cnidaria</taxon>
        <taxon>Anthozoa</taxon>
        <taxon>Octocorallia</taxon>
        <taxon>Malacalcyonacea</taxon>
        <taxon>Plexauridae</taxon>
        <taxon>Paramuricea</taxon>
    </lineage>
</organism>
<dbReference type="InterPro" id="IPR011012">
    <property type="entry name" value="Longin-like_dom_sf"/>
</dbReference>
<dbReference type="PANTHER" id="PTHR21136">
    <property type="entry name" value="SNARE PROTEINS"/>
    <property type="match status" value="1"/>
</dbReference>
<dbReference type="CDD" id="cd14824">
    <property type="entry name" value="Longin"/>
    <property type="match status" value="1"/>
</dbReference>
<proteinExistence type="inferred from homology"/>
<evidence type="ECO:0000313" key="5">
    <source>
        <dbReference type="Proteomes" id="UP001152795"/>
    </source>
</evidence>
<accession>A0A6S7LLB2</accession>
<keyword evidence="2" id="KW-0472">Membrane</keyword>
<dbReference type="GO" id="GO:0000149">
    <property type="term" value="F:SNARE binding"/>
    <property type="evidence" value="ECO:0007669"/>
    <property type="project" value="TreeGrafter"/>
</dbReference>
<dbReference type="Gene3D" id="3.30.450.50">
    <property type="entry name" value="Longin domain"/>
    <property type="match status" value="1"/>
</dbReference>
<evidence type="ECO:0000256" key="2">
    <source>
        <dbReference type="ARBA" id="ARBA00023136"/>
    </source>
</evidence>
<dbReference type="PROSITE" id="PS50859">
    <property type="entry name" value="LONGIN"/>
    <property type="match status" value="1"/>
</dbReference>
<sequence>MPIYYSLIARDTTVLVDHSENTGNFPEIAQTILAKVPREDTKCTYISGSYHFHVMAEENLVYICMTDERMGKRVPYMFLEE</sequence>
<dbReference type="InterPro" id="IPR010908">
    <property type="entry name" value="Longin_dom"/>
</dbReference>
<reference evidence="4" key="1">
    <citation type="submission" date="2020-04" db="EMBL/GenBank/DDBJ databases">
        <authorList>
            <person name="Alioto T."/>
            <person name="Alioto T."/>
            <person name="Gomez Garrido J."/>
        </authorList>
    </citation>
    <scope>NUCLEOTIDE SEQUENCE</scope>
    <source>
        <strain evidence="4">A484AB</strain>
    </source>
</reference>
<evidence type="ECO:0000256" key="1">
    <source>
        <dbReference type="ARBA" id="ARBA00008025"/>
    </source>
</evidence>
<dbReference type="EMBL" id="CACRXK020019905">
    <property type="protein sequence ID" value="CAB4034189.1"/>
    <property type="molecule type" value="Genomic_DNA"/>
</dbReference>
<comment type="similarity">
    <text evidence="1">Belongs to the synaptobrevin family.</text>
</comment>
<dbReference type="OrthoDB" id="248747at2759"/>
<keyword evidence="5" id="KW-1185">Reference proteome</keyword>
<comment type="subcellular location">
    <subcellularLocation>
        <location evidence="3">Endomembrane system</location>
        <topology evidence="3">Single-pass type IV membrane protein</topology>
    </subcellularLocation>
</comment>